<proteinExistence type="predicted"/>
<dbReference type="Pfam" id="PF00246">
    <property type="entry name" value="Peptidase_M14"/>
    <property type="match status" value="1"/>
</dbReference>
<accession>A0A0H5Q421</accession>
<dbReference type="InterPro" id="IPR000834">
    <property type="entry name" value="Peptidase_M14"/>
</dbReference>
<name>A0A0H5Q421_9ZZZZ</name>
<dbReference type="EMBL" id="LN853556">
    <property type="protein sequence ID" value="CRY96169.1"/>
    <property type="molecule type" value="Genomic_DNA"/>
</dbReference>
<evidence type="ECO:0000313" key="2">
    <source>
        <dbReference type="EMBL" id="CRY96169.1"/>
    </source>
</evidence>
<reference evidence="2" key="1">
    <citation type="submission" date="2015-06" db="EMBL/GenBank/DDBJ databases">
        <authorList>
            <person name="Joergensen T."/>
        </authorList>
    </citation>
    <scope>NUCLEOTIDE SEQUENCE</scope>
    <source>
        <strain evidence="2">RGFK0959</strain>
    </source>
</reference>
<dbReference type="Gene3D" id="3.40.630.10">
    <property type="entry name" value="Zn peptidases"/>
    <property type="match status" value="1"/>
</dbReference>
<evidence type="ECO:0000259" key="1">
    <source>
        <dbReference type="Pfam" id="PF00246"/>
    </source>
</evidence>
<dbReference type="GO" id="GO:0004181">
    <property type="term" value="F:metallocarboxypeptidase activity"/>
    <property type="evidence" value="ECO:0007669"/>
    <property type="project" value="InterPro"/>
</dbReference>
<protein>
    <recommendedName>
        <fullName evidence="1">Peptidase M14 domain-containing protein</fullName>
    </recommendedName>
</protein>
<organism evidence="2">
    <name type="scientific">uncultured prokaryote</name>
    <dbReference type="NCBI Taxonomy" id="198431"/>
    <lineage>
        <taxon>unclassified sequences</taxon>
        <taxon>environmental samples</taxon>
    </lineage>
</organism>
<reference evidence="2" key="2">
    <citation type="submission" date="2015-07" db="EMBL/GenBank/DDBJ databases">
        <title>Plasmids, circular viruses and viroids from rat gut.</title>
        <authorList>
            <person name="Jorgensen T.J."/>
            <person name="Hansen M.A."/>
            <person name="Xu Z."/>
            <person name="Tabak M.A."/>
            <person name="Sorensen S.J."/>
            <person name="Hansen L.H."/>
        </authorList>
    </citation>
    <scope>NUCLEOTIDE SEQUENCE</scope>
    <source>
        <strain evidence="2">RGFK0959</strain>
    </source>
</reference>
<dbReference type="AlphaFoldDB" id="A0A0H5Q421"/>
<dbReference type="SUPFAM" id="SSF53187">
    <property type="entry name" value="Zn-dependent exopeptidases"/>
    <property type="match status" value="1"/>
</dbReference>
<sequence length="384" mass="44662">MSAQPLFNKLQIRICMSEMDFDLGYREERISTAEAMQEDMYFYLLDWFKTYGERECGHELDNVGLIMPEPEICKGEETLVEVSLFDDLAPGAQLVFGEESMPLKEKSVSVLATSLRFEQGELCLNLTSDDFAAAEKIKLLNQMTEDGVIDFYQKRPIHLYMEASGRREGLHIPKRKPKPSTLTEAEKNRLLDCEVLDYEQYLDLLAYYEEKPCVQIEPVETTYKGRKIFSVNCIKRDEHLCYGFNKLRSERLSTAFTARHHGNESSSMNSTFRLLEYLLKEEKPLMDKVNFILVPFINIDGGMLHCEVQRKHPKWLCHPARYNSAGFEFRKDFNNPNSIYGEARLLGKLWKEYLFDIITDNHGFEGHELCQHSRSLISCRFAFV</sequence>
<dbReference type="GO" id="GO:0006508">
    <property type="term" value="P:proteolysis"/>
    <property type="evidence" value="ECO:0007669"/>
    <property type="project" value="InterPro"/>
</dbReference>
<dbReference type="GO" id="GO:0008270">
    <property type="term" value="F:zinc ion binding"/>
    <property type="evidence" value="ECO:0007669"/>
    <property type="project" value="InterPro"/>
</dbReference>
<feature type="domain" description="Peptidase M14" evidence="1">
    <location>
        <begin position="211"/>
        <end position="333"/>
    </location>
</feature>